<keyword evidence="1 3" id="KW-0732">Signal</keyword>
<dbReference type="Pfam" id="PF16729">
    <property type="entry name" value="DUF5067"/>
    <property type="match status" value="1"/>
</dbReference>
<gene>
    <name evidence="5" type="ORF">E2L03_11280</name>
</gene>
<dbReference type="InterPro" id="IPR031989">
    <property type="entry name" value="DUF5067"/>
</dbReference>
<evidence type="ECO:0000313" key="5">
    <source>
        <dbReference type="EMBL" id="TES47740.1"/>
    </source>
</evidence>
<feature type="compositionally biased region" description="Acidic residues" evidence="2">
    <location>
        <begin position="43"/>
        <end position="64"/>
    </location>
</feature>
<dbReference type="PROSITE" id="PS51257">
    <property type="entry name" value="PROKAR_LIPOPROTEIN"/>
    <property type="match status" value="1"/>
</dbReference>
<comment type="caution">
    <text evidence="5">The sequence shown here is derived from an EMBL/GenBank/DDBJ whole genome shotgun (WGS) entry which is preliminary data.</text>
</comment>
<dbReference type="AlphaFoldDB" id="A0A4Y7WH41"/>
<feature type="domain" description="DUF5067" evidence="4">
    <location>
        <begin position="55"/>
        <end position="179"/>
    </location>
</feature>
<evidence type="ECO:0000259" key="4">
    <source>
        <dbReference type="Pfam" id="PF16729"/>
    </source>
</evidence>
<feature type="signal peptide" evidence="3">
    <location>
        <begin position="1"/>
        <end position="20"/>
    </location>
</feature>
<feature type="compositionally biased region" description="Acidic residues" evidence="2">
    <location>
        <begin position="21"/>
        <end position="35"/>
    </location>
</feature>
<protein>
    <submittedName>
        <fullName evidence="5">DUF5067 domain-containing protein</fullName>
    </submittedName>
</protein>
<dbReference type="InterPro" id="IPR029050">
    <property type="entry name" value="Immunoprotect_excell_Ig-like"/>
</dbReference>
<evidence type="ECO:0000256" key="2">
    <source>
        <dbReference type="SAM" id="MobiDB-lite"/>
    </source>
</evidence>
<dbReference type="EMBL" id="SNUX01000003">
    <property type="protein sequence ID" value="TES47740.1"/>
    <property type="molecule type" value="Genomic_DNA"/>
</dbReference>
<proteinExistence type="predicted"/>
<evidence type="ECO:0000256" key="3">
    <source>
        <dbReference type="SAM" id="SignalP"/>
    </source>
</evidence>
<dbReference type="Proteomes" id="UP000298210">
    <property type="component" value="Unassembled WGS sequence"/>
</dbReference>
<accession>A0A4Y7WH41</accession>
<evidence type="ECO:0000256" key="1">
    <source>
        <dbReference type="ARBA" id="ARBA00022729"/>
    </source>
</evidence>
<dbReference type="Gene3D" id="2.60.40.1240">
    <property type="match status" value="1"/>
</dbReference>
<name>A0A4Y7WH41_9BACI</name>
<sequence>MKKLLLSSALVSLVVLSACGDENEETTTDPVEETAADSTDSTETSDESTEDTDETEEDTQEENDSATNDTTLDTGEFVYEIKEIEQLDSQYDASTQILAVELTFTNNSEDAISPWISQGITAEQETDTTVETLMGSNGLYPEDYKTELVEMGDTNVKPGATVDAVIGFEILYPGEPVTLKEFTFNGDSSFEHVVETTE</sequence>
<feature type="chain" id="PRO_5021402971" evidence="3">
    <location>
        <begin position="21"/>
        <end position="198"/>
    </location>
</feature>
<organism evidence="5 6">
    <name type="scientific">Shouchella lehensis</name>
    <dbReference type="NCBI Taxonomy" id="300825"/>
    <lineage>
        <taxon>Bacteria</taxon>
        <taxon>Bacillati</taxon>
        <taxon>Bacillota</taxon>
        <taxon>Bacilli</taxon>
        <taxon>Bacillales</taxon>
        <taxon>Bacillaceae</taxon>
        <taxon>Shouchella</taxon>
    </lineage>
</organism>
<evidence type="ECO:0000313" key="6">
    <source>
        <dbReference type="Proteomes" id="UP000298210"/>
    </source>
</evidence>
<dbReference type="RefSeq" id="WP_134259212.1">
    <property type="nucleotide sequence ID" value="NZ_LDIM01000005.1"/>
</dbReference>
<reference evidence="5 6" key="1">
    <citation type="submission" date="2019-03" db="EMBL/GenBank/DDBJ databases">
        <authorList>
            <person name="Liu G."/>
        </authorList>
    </citation>
    <scope>NUCLEOTIDE SEQUENCE [LARGE SCALE GENOMIC DNA]</scope>
    <source>
        <strain evidence="5 6">DSM 19099</strain>
    </source>
</reference>
<feature type="region of interest" description="Disordered" evidence="2">
    <location>
        <begin position="18"/>
        <end position="73"/>
    </location>
</feature>